<dbReference type="PANTHER" id="PTHR48081">
    <property type="entry name" value="AB HYDROLASE SUPERFAMILY PROTEIN C4A8.06C"/>
    <property type="match status" value="1"/>
</dbReference>
<accession>A0A6A5SN86</accession>
<evidence type="ECO:0000313" key="6">
    <source>
        <dbReference type="Proteomes" id="UP000800038"/>
    </source>
</evidence>
<evidence type="ECO:0000256" key="3">
    <source>
        <dbReference type="PROSITE-ProRule" id="PRU10038"/>
    </source>
</evidence>
<dbReference type="InterPro" id="IPR050300">
    <property type="entry name" value="GDXG_lipolytic_enzyme"/>
</dbReference>
<proteinExistence type="inferred from homology"/>
<evidence type="ECO:0000256" key="2">
    <source>
        <dbReference type="ARBA" id="ARBA00022801"/>
    </source>
</evidence>
<sequence length="305" mass="33787">MSAVQFLVRRFRTHISNRGPIHEDGSIRLNPSKSKLSGCSLHERTVCDIHIYDVVEPNKDEKQAKKRIYYFAGGSWQEPPSGQHYQMCAKMAKDMPEATISIVSTPLAPNNPAPSAFAWILKAYRALMAEAEKAGERVVLAGDSSGANIALSVVLEALREDSAQSQQNPHAVAVMAICPSTDLTRNNADILKIAPRDPLLTPDIIKGTAKAWHADWNPADRRVSPINNDISLLAERGIKVHGITAGCDVLSPDGIIFRDRCAEEGVEGEWVHWEQQMHCFILTMPYGLKEAKEATQWMVEVLRRA</sequence>
<dbReference type="InterPro" id="IPR013094">
    <property type="entry name" value="AB_hydrolase_3"/>
</dbReference>
<evidence type="ECO:0000313" key="5">
    <source>
        <dbReference type="EMBL" id="KAF1941160.1"/>
    </source>
</evidence>
<dbReference type="PROSITE" id="PS01174">
    <property type="entry name" value="LIPASE_GDXG_SER"/>
    <property type="match status" value="1"/>
</dbReference>
<comment type="similarity">
    <text evidence="1">Belongs to the 'GDXG' lipolytic enzyme family.</text>
</comment>
<dbReference type="AlphaFoldDB" id="A0A6A5SN86"/>
<gene>
    <name evidence="5" type="ORF">EJ02DRAFT_455351</name>
</gene>
<feature type="active site" evidence="3">
    <location>
        <position position="144"/>
    </location>
</feature>
<keyword evidence="6" id="KW-1185">Reference proteome</keyword>
<reference evidence="5" key="1">
    <citation type="journal article" date="2020" name="Stud. Mycol.">
        <title>101 Dothideomycetes genomes: a test case for predicting lifestyles and emergence of pathogens.</title>
        <authorList>
            <person name="Haridas S."/>
            <person name="Albert R."/>
            <person name="Binder M."/>
            <person name="Bloem J."/>
            <person name="Labutti K."/>
            <person name="Salamov A."/>
            <person name="Andreopoulos B."/>
            <person name="Baker S."/>
            <person name="Barry K."/>
            <person name="Bills G."/>
            <person name="Bluhm B."/>
            <person name="Cannon C."/>
            <person name="Castanera R."/>
            <person name="Culley D."/>
            <person name="Daum C."/>
            <person name="Ezra D."/>
            <person name="Gonzalez J."/>
            <person name="Henrissat B."/>
            <person name="Kuo A."/>
            <person name="Liang C."/>
            <person name="Lipzen A."/>
            <person name="Lutzoni F."/>
            <person name="Magnuson J."/>
            <person name="Mondo S."/>
            <person name="Nolan M."/>
            <person name="Ohm R."/>
            <person name="Pangilinan J."/>
            <person name="Park H.-J."/>
            <person name="Ramirez L."/>
            <person name="Alfaro M."/>
            <person name="Sun H."/>
            <person name="Tritt A."/>
            <person name="Yoshinaga Y."/>
            <person name="Zwiers L.-H."/>
            <person name="Turgeon B."/>
            <person name="Goodwin S."/>
            <person name="Spatafora J."/>
            <person name="Crous P."/>
            <person name="Grigoriev I."/>
        </authorList>
    </citation>
    <scope>NUCLEOTIDE SEQUENCE</scope>
    <source>
        <strain evidence="5">CBS 161.51</strain>
    </source>
</reference>
<feature type="domain" description="Alpha/beta hydrolase fold-3" evidence="4">
    <location>
        <begin position="69"/>
        <end position="281"/>
    </location>
</feature>
<dbReference type="SUPFAM" id="SSF53474">
    <property type="entry name" value="alpha/beta-Hydrolases"/>
    <property type="match status" value="1"/>
</dbReference>
<keyword evidence="2 5" id="KW-0378">Hydrolase</keyword>
<dbReference type="GO" id="GO:0016787">
    <property type="term" value="F:hydrolase activity"/>
    <property type="evidence" value="ECO:0007669"/>
    <property type="project" value="UniProtKB-KW"/>
</dbReference>
<dbReference type="InterPro" id="IPR033140">
    <property type="entry name" value="Lipase_GDXG_put_SER_AS"/>
</dbReference>
<dbReference type="Pfam" id="PF07859">
    <property type="entry name" value="Abhydrolase_3"/>
    <property type="match status" value="1"/>
</dbReference>
<protein>
    <submittedName>
        <fullName evidence="5">Alpha/beta-hydrolase</fullName>
    </submittedName>
</protein>
<dbReference type="InterPro" id="IPR029058">
    <property type="entry name" value="AB_hydrolase_fold"/>
</dbReference>
<dbReference type="Proteomes" id="UP000800038">
    <property type="component" value="Unassembled WGS sequence"/>
</dbReference>
<name>A0A6A5SN86_9PLEO</name>
<dbReference type="EMBL" id="ML976051">
    <property type="protein sequence ID" value="KAF1941160.1"/>
    <property type="molecule type" value="Genomic_DNA"/>
</dbReference>
<dbReference type="Gene3D" id="3.40.50.1820">
    <property type="entry name" value="alpha/beta hydrolase"/>
    <property type="match status" value="1"/>
</dbReference>
<evidence type="ECO:0000256" key="1">
    <source>
        <dbReference type="ARBA" id="ARBA00010515"/>
    </source>
</evidence>
<dbReference type="OrthoDB" id="2152029at2759"/>
<dbReference type="PANTHER" id="PTHR48081:SF8">
    <property type="entry name" value="ALPHA_BETA HYDROLASE FOLD-3 DOMAIN-CONTAINING PROTEIN-RELATED"/>
    <property type="match status" value="1"/>
</dbReference>
<evidence type="ECO:0000259" key="4">
    <source>
        <dbReference type="Pfam" id="PF07859"/>
    </source>
</evidence>
<organism evidence="5 6">
    <name type="scientific">Clathrospora elynae</name>
    <dbReference type="NCBI Taxonomy" id="706981"/>
    <lineage>
        <taxon>Eukaryota</taxon>
        <taxon>Fungi</taxon>
        <taxon>Dikarya</taxon>
        <taxon>Ascomycota</taxon>
        <taxon>Pezizomycotina</taxon>
        <taxon>Dothideomycetes</taxon>
        <taxon>Pleosporomycetidae</taxon>
        <taxon>Pleosporales</taxon>
        <taxon>Diademaceae</taxon>
        <taxon>Clathrospora</taxon>
    </lineage>
</organism>